<dbReference type="SUPFAM" id="SSF54427">
    <property type="entry name" value="NTF2-like"/>
    <property type="match status" value="1"/>
</dbReference>
<dbReference type="InterPro" id="IPR032710">
    <property type="entry name" value="NTF2-like_dom_sf"/>
</dbReference>
<name>A0ABW2PHA1_9ACTN</name>
<evidence type="ECO:0008006" key="3">
    <source>
        <dbReference type="Google" id="ProtNLM"/>
    </source>
</evidence>
<proteinExistence type="predicted"/>
<dbReference type="Gene3D" id="3.10.450.50">
    <property type="match status" value="1"/>
</dbReference>
<dbReference type="Proteomes" id="UP001596496">
    <property type="component" value="Unassembled WGS sequence"/>
</dbReference>
<dbReference type="RefSeq" id="WP_354853007.1">
    <property type="nucleotide sequence ID" value="NZ_JBHTCG010000068.1"/>
</dbReference>
<keyword evidence="2" id="KW-1185">Reference proteome</keyword>
<accession>A0ABW2PHA1</accession>
<protein>
    <recommendedName>
        <fullName evidence="3">Nuclear transport factor 2 family protein</fullName>
    </recommendedName>
</protein>
<sequence>MIDIDVRDLAGRYVAMWNEPDPEARRKAVRELWAEGGAHILQPPQEMREAAAGLGFASSALEAHGHDAIEWRVARAYEEFVAPGEYTFRARDAAVRLRDVVTFSWEMVTVGGGEAVGGGLEFLRLDEEGRIAADYQFPGA</sequence>
<gene>
    <name evidence="1" type="ORF">ACFQSB_39965</name>
</gene>
<organism evidence="1 2">
    <name type="scientific">Sphaerisporangium rhizosphaerae</name>
    <dbReference type="NCBI Taxonomy" id="2269375"/>
    <lineage>
        <taxon>Bacteria</taxon>
        <taxon>Bacillati</taxon>
        <taxon>Actinomycetota</taxon>
        <taxon>Actinomycetes</taxon>
        <taxon>Streptosporangiales</taxon>
        <taxon>Streptosporangiaceae</taxon>
        <taxon>Sphaerisporangium</taxon>
    </lineage>
</organism>
<evidence type="ECO:0000313" key="2">
    <source>
        <dbReference type="Proteomes" id="UP001596496"/>
    </source>
</evidence>
<evidence type="ECO:0000313" key="1">
    <source>
        <dbReference type="EMBL" id="MFC7388439.1"/>
    </source>
</evidence>
<reference evidence="2" key="1">
    <citation type="journal article" date="2019" name="Int. J. Syst. Evol. Microbiol.">
        <title>The Global Catalogue of Microorganisms (GCM) 10K type strain sequencing project: providing services to taxonomists for standard genome sequencing and annotation.</title>
        <authorList>
            <consortium name="The Broad Institute Genomics Platform"/>
            <consortium name="The Broad Institute Genome Sequencing Center for Infectious Disease"/>
            <person name="Wu L."/>
            <person name="Ma J."/>
        </authorList>
    </citation>
    <scope>NUCLEOTIDE SEQUENCE [LARGE SCALE GENOMIC DNA]</scope>
    <source>
        <strain evidence="2">CECT 7649</strain>
    </source>
</reference>
<comment type="caution">
    <text evidence="1">The sequence shown here is derived from an EMBL/GenBank/DDBJ whole genome shotgun (WGS) entry which is preliminary data.</text>
</comment>
<dbReference type="EMBL" id="JBHTCG010000068">
    <property type="protein sequence ID" value="MFC7388439.1"/>
    <property type="molecule type" value="Genomic_DNA"/>
</dbReference>